<dbReference type="PATRIC" id="fig|1280948.3.peg.1703"/>
<dbReference type="RefSeq" id="WP_035551035.1">
    <property type="nucleotide sequence ID" value="NZ_AWFH01000012.1"/>
</dbReference>
<sequence length="250" mass="27152">MKSLLTSLLFSIAAFGLDAAHAFEHPACGTADEAACMLDAIWSAAEHLPAEKQNRLKAPFLETVAKSGDTLLLQHWQARLGADLRREKAVEPYARKKAKAALSRGNWTAFLRDARAGAQPFNIGRPEIMAEGARLAPDAPTRRRVVDAMFELAGRPIAASGLDRSFEQADFGHSLAELAMEACDLSSFDRAIALTADPESLRYALWRRRITGQAGALAGRIRADANSDDTHHVRLALDGYGPVLKLGYCN</sequence>
<dbReference type="AlphaFoldDB" id="A0A059E2E0"/>
<name>A0A059E2E0_9PROT</name>
<comment type="caution">
    <text evidence="2">The sequence shown here is derived from an EMBL/GenBank/DDBJ whole genome shotgun (WGS) entry which is preliminary data.</text>
</comment>
<proteinExistence type="predicted"/>
<dbReference type="EMBL" id="AWFH01000012">
    <property type="protein sequence ID" value="KCZ61793.1"/>
    <property type="molecule type" value="Genomic_DNA"/>
</dbReference>
<keyword evidence="3" id="KW-1185">Reference proteome</keyword>
<evidence type="ECO:0000256" key="1">
    <source>
        <dbReference type="SAM" id="SignalP"/>
    </source>
</evidence>
<dbReference type="Proteomes" id="UP000024547">
    <property type="component" value="Unassembled WGS sequence"/>
</dbReference>
<accession>A0A059E2E0</accession>
<feature type="chain" id="PRO_5001575875" evidence="1">
    <location>
        <begin position="23"/>
        <end position="250"/>
    </location>
</feature>
<organism evidence="2 3">
    <name type="scientific">Hyphomonas atlantica</name>
    <dbReference type="NCBI Taxonomy" id="1280948"/>
    <lineage>
        <taxon>Bacteria</taxon>
        <taxon>Pseudomonadati</taxon>
        <taxon>Pseudomonadota</taxon>
        <taxon>Alphaproteobacteria</taxon>
        <taxon>Hyphomonadales</taxon>
        <taxon>Hyphomonadaceae</taxon>
        <taxon>Hyphomonas</taxon>
    </lineage>
</organism>
<dbReference type="OrthoDB" id="7618609at2"/>
<reference evidence="2 3" key="1">
    <citation type="journal article" date="2014" name="Antonie Van Leeuwenhoek">
        <title>Hyphomonas beringensis sp. nov. and Hyphomonas chukchiensis sp. nov., isolated from surface seawater of the Bering Sea and Chukchi Sea.</title>
        <authorList>
            <person name="Li C."/>
            <person name="Lai Q."/>
            <person name="Li G."/>
            <person name="Dong C."/>
            <person name="Wang J."/>
            <person name="Liao Y."/>
            <person name="Shao Z."/>
        </authorList>
    </citation>
    <scope>NUCLEOTIDE SEQUENCE [LARGE SCALE GENOMIC DNA]</scope>
    <source>
        <strain evidence="2 3">22II1-22F38</strain>
    </source>
</reference>
<gene>
    <name evidence="2" type="ORF">HY36_04365</name>
</gene>
<dbReference type="STRING" id="1280948.HY36_04365"/>
<feature type="signal peptide" evidence="1">
    <location>
        <begin position="1"/>
        <end position="22"/>
    </location>
</feature>
<keyword evidence="1" id="KW-0732">Signal</keyword>
<evidence type="ECO:0000313" key="3">
    <source>
        <dbReference type="Proteomes" id="UP000024547"/>
    </source>
</evidence>
<evidence type="ECO:0000313" key="2">
    <source>
        <dbReference type="EMBL" id="KCZ61793.1"/>
    </source>
</evidence>
<protein>
    <submittedName>
        <fullName evidence="2">Uncharacterized protein</fullName>
    </submittedName>
</protein>